<dbReference type="Proteomes" id="UP000641137">
    <property type="component" value="Unassembled WGS sequence"/>
</dbReference>
<dbReference type="EMBL" id="BMZO01000001">
    <property type="protein sequence ID" value="GHC61369.1"/>
    <property type="molecule type" value="Genomic_DNA"/>
</dbReference>
<organism evidence="1 2">
    <name type="scientific">Limoniibacter endophyticus</name>
    <dbReference type="NCBI Taxonomy" id="1565040"/>
    <lineage>
        <taxon>Bacteria</taxon>
        <taxon>Pseudomonadati</taxon>
        <taxon>Pseudomonadota</taxon>
        <taxon>Alphaproteobacteria</taxon>
        <taxon>Hyphomicrobiales</taxon>
        <taxon>Bartonellaceae</taxon>
        <taxon>Limoniibacter</taxon>
    </lineage>
</organism>
<name>A0A8J3DLS7_9HYPH</name>
<sequence>MGCDIHFYVEKKIGDQWVTADEWEDDKYDEGRKTVDYKKQFYSGRSYNLFAILADIRNGRGFAGVKTGEGFSPIDAPRGVPGDCCPEYRQMMEDYGRDGHSHSHFTLAELLAYDWTQVTEQQGWVNPIEWAQWRDYGKPNGWSGGIGGGSVLHLSNQEFEAAWQKVRQEQGYPEQRYASAHLNRHQEDAGDLKRFREILGGSPYTLVSWTEPYFEAINSEFFSRTIPRLLKVAQEVGGANNVRATFFFDN</sequence>
<evidence type="ECO:0000313" key="2">
    <source>
        <dbReference type="Proteomes" id="UP000641137"/>
    </source>
</evidence>
<dbReference type="RefSeq" id="WP_189486904.1">
    <property type="nucleotide sequence ID" value="NZ_BMZO01000001.1"/>
</dbReference>
<gene>
    <name evidence="1" type="ORF">GCM10010136_01870</name>
</gene>
<keyword evidence="2" id="KW-1185">Reference proteome</keyword>
<protein>
    <submittedName>
        <fullName evidence="1">Uncharacterized protein</fullName>
    </submittedName>
</protein>
<reference evidence="1" key="2">
    <citation type="submission" date="2020-09" db="EMBL/GenBank/DDBJ databases">
        <authorList>
            <person name="Sun Q."/>
            <person name="Kim S."/>
        </authorList>
    </citation>
    <scope>NUCLEOTIDE SEQUENCE</scope>
    <source>
        <strain evidence="1">KCTC 42097</strain>
    </source>
</reference>
<dbReference type="AlphaFoldDB" id="A0A8J3DLS7"/>
<evidence type="ECO:0000313" key="1">
    <source>
        <dbReference type="EMBL" id="GHC61369.1"/>
    </source>
</evidence>
<reference evidence="1" key="1">
    <citation type="journal article" date="2014" name="Int. J. Syst. Evol. Microbiol.">
        <title>Complete genome sequence of Corynebacterium casei LMG S-19264T (=DSM 44701T), isolated from a smear-ripened cheese.</title>
        <authorList>
            <consortium name="US DOE Joint Genome Institute (JGI-PGF)"/>
            <person name="Walter F."/>
            <person name="Albersmeier A."/>
            <person name="Kalinowski J."/>
            <person name="Ruckert C."/>
        </authorList>
    </citation>
    <scope>NUCLEOTIDE SEQUENCE</scope>
    <source>
        <strain evidence="1">KCTC 42097</strain>
    </source>
</reference>
<accession>A0A8J3DLS7</accession>
<comment type="caution">
    <text evidence="1">The sequence shown here is derived from an EMBL/GenBank/DDBJ whole genome shotgun (WGS) entry which is preliminary data.</text>
</comment>
<proteinExistence type="predicted"/>